<evidence type="ECO:0008006" key="6">
    <source>
        <dbReference type="Google" id="ProtNLM"/>
    </source>
</evidence>
<dbReference type="OrthoDB" id="10365909at2759"/>
<dbReference type="EMBL" id="VDEP01000339">
    <property type="protein sequence ID" value="KAA1100745.1"/>
    <property type="molecule type" value="Genomic_DNA"/>
</dbReference>
<evidence type="ECO:0000256" key="1">
    <source>
        <dbReference type="SAM" id="MobiDB-lite"/>
    </source>
</evidence>
<dbReference type="Proteomes" id="UP000325313">
    <property type="component" value="Unassembled WGS sequence"/>
</dbReference>
<feature type="region of interest" description="Disordered" evidence="1">
    <location>
        <begin position="1"/>
        <end position="32"/>
    </location>
</feature>
<feature type="compositionally biased region" description="Pro residues" evidence="1">
    <location>
        <begin position="11"/>
        <end position="32"/>
    </location>
</feature>
<feature type="region of interest" description="Disordered" evidence="1">
    <location>
        <begin position="47"/>
        <end position="91"/>
    </location>
</feature>
<organism evidence="3 5">
    <name type="scientific">Puccinia graminis f. sp. tritici</name>
    <dbReference type="NCBI Taxonomy" id="56615"/>
    <lineage>
        <taxon>Eukaryota</taxon>
        <taxon>Fungi</taxon>
        <taxon>Dikarya</taxon>
        <taxon>Basidiomycota</taxon>
        <taxon>Pucciniomycotina</taxon>
        <taxon>Pucciniomycetes</taxon>
        <taxon>Pucciniales</taxon>
        <taxon>Pucciniaceae</taxon>
        <taxon>Puccinia</taxon>
    </lineage>
</organism>
<proteinExistence type="predicted"/>
<dbReference type="EMBL" id="VSWC01000132">
    <property type="protein sequence ID" value="KAA1079799.1"/>
    <property type="molecule type" value="Genomic_DNA"/>
</dbReference>
<comment type="caution">
    <text evidence="3">The sequence shown here is derived from an EMBL/GenBank/DDBJ whole genome shotgun (WGS) entry which is preliminary data.</text>
</comment>
<name>A0A5B0PGK3_PUCGR</name>
<evidence type="ECO:0000313" key="5">
    <source>
        <dbReference type="Proteomes" id="UP000325313"/>
    </source>
</evidence>
<accession>A0A5B0PGK3</accession>
<gene>
    <name evidence="2" type="ORF">PGT21_024716</name>
    <name evidence="3" type="ORF">PGTUg99_022018</name>
</gene>
<evidence type="ECO:0000313" key="2">
    <source>
        <dbReference type="EMBL" id="KAA1079799.1"/>
    </source>
</evidence>
<protein>
    <recommendedName>
        <fullName evidence="6">SAM domain-containing protein</fullName>
    </recommendedName>
</protein>
<dbReference type="AlphaFoldDB" id="A0A5B0PGK3"/>
<evidence type="ECO:0000313" key="3">
    <source>
        <dbReference type="EMBL" id="KAA1100745.1"/>
    </source>
</evidence>
<reference evidence="4 5" key="1">
    <citation type="submission" date="2019-05" db="EMBL/GenBank/DDBJ databases">
        <title>Emergence of the Ug99 lineage of the wheat stem rust pathogen through somatic hybridization.</title>
        <authorList>
            <person name="Li F."/>
            <person name="Upadhyaya N.M."/>
            <person name="Sperschneider J."/>
            <person name="Matny O."/>
            <person name="Nguyen-Phuc H."/>
            <person name="Mago R."/>
            <person name="Raley C."/>
            <person name="Miller M.E."/>
            <person name="Silverstein K.A.T."/>
            <person name="Henningsen E."/>
            <person name="Hirsch C.D."/>
            <person name="Visser B."/>
            <person name="Pretorius Z.A."/>
            <person name="Steffenson B.J."/>
            <person name="Schwessinger B."/>
            <person name="Dodds P.N."/>
            <person name="Figueroa M."/>
        </authorList>
    </citation>
    <scope>NUCLEOTIDE SEQUENCE [LARGE SCALE GENOMIC DNA]</scope>
    <source>
        <strain evidence="2">21-0</strain>
        <strain evidence="3 5">Ug99</strain>
    </source>
</reference>
<keyword evidence="4" id="KW-1185">Reference proteome</keyword>
<sequence>MFDYITGPLKSDPPPPANTPQQPAPPYPYPPYPHRYPLPMGYNLQYPFPGTATGTHGLPPPGSPSQDQNPGHAPANPQPDSSPAPSDMEGNDNIASFLTYAWVNPKSSAFRNGLEQLGITHWSMFRHVEAREIMAAGVPLGPARTIVVAAKRYSYSLKSRGCARDL</sequence>
<dbReference type="Proteomes" id="UP000324748">
    <property type="component" value="Unassembled WGS sequence"/>
</dbReference>
<evidence type="ECO:0000313" key="4">
    <source>
        <dbReference type="Proteomes" id="UP000324748"/>
    </source>
</evidence>